<accession>A0A1M7T7Q1</accession>
<sequence>MLPATKINEINEPLFECFINLDTLTEVQIYKYNQEIDKLAKANKEGALLAHALLCAIQNKNEEAVNAVMSVVNIANHKASFLNSMKILRHLGRMYKLHEVACLGFKKYPTDKVIINDVIESSLATEDAVTLELALEHWHKLFNQPHPSELIFYLEEKIANETKATKQEPEEIDEALGQVLNLSENNLFESAILSKRMKKLAQDLADEINCDD</sequence>
<evidence type="ECO:0000313" key="2">
    <source>
        <dbReference type="Proteomes" id="UP000186469"/>
    </source>
</evidence>
<proteinExistence type="predicted"/>
<protein>
    <submittedName>
        <fullName evidence="1">Uncharacterized protein</fullName>
    </submittedName>
</protein>
<evidence type="ECO:0000313" key="1">
    <source>
        <dbReference type="EMBL" id="SHN66761.1"/>
    </source>
</evidence>
<organism evidence="1 2">
    <name type="scientific">Desulfovibrio litoralis DSM 11393</name>
    <dbReference type="NCBI Taxonomy" id="1121455"/>
    <lineage>
        <taxon>Bacteria</taxon>
        <taxon>Pseudomonadati</taxon>
        <taxon>Thermodesulfobacteriota</taxon>
        <taxon>Desulfovibrionia</taxon>
        <taxon>Desulfovibrionales</taxon>
        <taxon>Desulfovibrionaceae</taxon>
        <taxon>Desulfovibrio</taxon>
    </lineage>
</organism>
<name>A0A1M7T7Q1_9BACT</name>
<dbReference type="AlphaFoldDB" id="A0A1M7T7Q1"/>
<dbReference type="EMBL" id="FRDI01000008">
    <property type="protein sequence ID" value="SHN66761.1"/>
    <property type="molecule type" value="Genomic_DNA"/>
</dbReference>
<dbReference type="Proteomes" id="UP000186469">
    <property type="component" value="Unassembled WGS sequence"/>
</dbReference>
<reference evidence="1 2" key="1">
    <citation type="submission" date="2016-12" db="EMBL/GenBank/DDBJ databases">
        <authorList>
            <person name="Song W.-J."/>
            <person name="Kurnit D.M."/>
        </authorList>
    </citation>
    <scope>NUCLEOTIDE SEQUENCE [LARGE SCALE GENOMIC DNA]</scope>
    <source>
        <strain evidence="1 2">DSM 11393</strain>
    </source>
</reference>
<keyword evidence="2" id="KW-1185">Reference proteome</keyword>
<gene>
    <name evidence="1" type="ORF">SAMN02745728_01688</name>
</gene>
<dbReference type="RefSeq" id="WP_072697381.1">
    <property type="nucleotide sequence ID" value="NZ_FRDI01000008.1"/>
</dbReference>